<accession>A0A840URR2</accession>
<comment type="caution">
    <text evidence="3">The sequence shown here is derived from an EMBL/GenBank/DDBJ whole genome shotgun (WGS) entry which is preliminary data.</text>
</comment>
<dbReference type="EMBL" id="JACHFH010000002">
    <property type="protein sequence ID" value="MBB5335235.1"/>
    <property type="molecule type" value="Genomic_DNA"/>
</dbReference>
<feature type="transmembrane region" description="Helical" evidence="1">
    <location>
        <begin position="54"/>
        <end position="76"/>
    </location>
</feature>
<dbReference type="InterPro" id="IPR025588">
    <property type="entry name" value="YcxB-like_C"/>
</dbReference>
<keyword evidence="1" id="KW-1133">Transmembrane helix</keyword>
<dbReference type="RefSeq" id="WP_183859047.1">
    <property type="nucleotide sequence ID" value="NZ_JACHFH010000002.1"/>
</dbReference>
<evidence type="ECO:0000313" key="4">
    <source>
        <dbReference type="Proteomes" id="UP000559117"/>
    </source>
</evidence>
<dbReference type="Proteomes" id="UP000559117">
    <property type="component" value="Unassembled WGS sequence"/>
</dbReference>
<evidence type="ECO:0000256" key="1">
    <source>
        <dbReference type="SAM" id="Phobius"/>
    </source>
</evidence>
<keyword evidence="1" id="KW-0812">Transmembrane</keyword>
<name>A0A840URR2_9FIRM</name>
<sequence length="156" mass="18945">MNEKFITETHFTKKNCRDFVNYVNIHRQIWVYLLVLVLISALEYNNNHSWERVLMFIVAMVIMYFFSSFISSLILVKRNGNSLKLRFYERHMYVETDNNREKITYETINKLVERDDYFYLFFTKHRGAFIIEKKGFSKGNIAKFSDFINEHIPKKK</sequence>
<evidence type="ECO:0000313" key="3">
    <source>
        <dbReference type="EMBL" id="MBB5335235.1"/>
    </source>
</evidence>
<dbReference type="Pfam" id="PF14317">
    <property type="entry name" value="YcxB"/>
    <property type="match status" value="1"/>
</dbReference>
<keyword evidence="1" id="KW-0472">Membrane</keyword>
<dbReference type="AlphaFoldDB" id="A0A840URR2"/>
<gene>
    <name evidence="3" type="ORF">HNR32_000349</name>
</gene>
<feature type="domain" description="YcxB-like C-terminal" evidence="2">
    <location>
        <begin position="87"/>
        <end position="148"/>
    </location>
</feature>
<proteinExistence type="predicted"/>
<feature type="transmembrane region" description="Helical" evidence="1">
    <location>
        <begin position="21"/>
        <end position="42"/>
    </location>
</feature>
<reference evidence="3 4" key="1">
    <citation type="submission" date="2020-08" db="EMBL/GenBank/DDBJ databases">
        <title>Genomic Encyclopedia of Type Strains, Phase IV (KMG-IV): sequencing the most valuable type-strain genomes for metagenomic binning, comparative biology and taxonomic classification.</title>
        <authorList>
            <person name="Goeker M."/>
        </authorList>
    </citation>
    <scope>NUCLEOTIDE SEQUENCE [LARGE SCALE GENOMIC DNA]</scope>
    <source>
        <strain evidence="3 4">DSM 24661</strain>
    </source>
</reference>
<keyword evidence="4" id="KW-1185">Reference proteome</keyword>
<protein>
    <recommendedName>
        <fullName evidence="2">YcxB-like C-terminal domain-containing protein</fullName>
    </recommendedName>
</protein>
<organism evidence="3 4">
    <name type="scientific">Pectinatus brassicae</name>
    <dbReference type="NCBI Taxonomy" id="862415"/>
    <lineage>
        <taxon>Bacteria</taxon>
        <taxon>Bacillati</taxon>
        <taxon>Bacillota</taxon>
        <taxon>Negativicutes</taxon>
        <taxon>Selenomonadales</taxon>
        <taxon>Selenomonadaceae</taxon>
        <taxon>Pectinatus</taxon>
    </lineage>
</organism>
<evidence type="ECO:0000259" key="2">
    <source>
        <dbReference type="Pfam" id="PF14317"/>
    </source>
</evidence>